<dbReference type="InterPro" id="IPR007174">
    <property type="entry name" value="Las1"/>
</dbReference>
<organism evidence="1 2">
    <name type="scientific">Hypholoma sublateritium (strain FD-334 SS-4)</name>
    <dbReference type="NCBI Taxonomy" id="945553"/>
    <lineage>
        <taxon>Eukaryota</taxon>
        <taxon>Fungi</taxon>
        <taxon>Dikarya</taxon>
        <taxon>Basidiomycota</taxon>
        <taxon>Agaricomycotina</taxon>
        <taxon>Agaricomycetes</taxon>
        <taxon>Agaricomycetidae</taxon>
        <taxon>Agaricales</taxon>
        <taxon>Agaricineae</taxon>
        <taxon>Strophariaceae</taxon>
        <taxon>Hypholoma</taxon>
    </lineage>
</organism>
<gene>
    <name evidence="1" type="ORF">HYPSUDRAFT_61328</name>
</gene>
<dbReference type="GO" id="GO:0000470">
    <property type="term" value="P:maturation of LSU-rRNA"/>
    <property type="evidence" value="ECO:0007669"/>
    <property type="project" value="TreeGrafter"/>
</dbReference>
<dbReference type="PANTHER" id="PTHR15002">
    <property type="entry name" value="RIBOSOMAL BIOGENESIS PROTEIN LAS1L"/>
    <property type="match status" value="1"/>
</dbReference>
<evidence type="ECO:0000313" key="2">
    <source>
        <dbReference type="Proteomes" id="UP000054270"/>
    </source>
</evidence>
<dbReference type="PANTHER" id="PTHR15002:SF0">
    <property type="entry name" value="RIBOSOMAL BIOGENESIS PROTEIN LAS1L"/>
    <property type="match status" value="1"/>
</dbReference>
<protein>
    <recommendedName>
        <fullName evidence="3">Las1-like protein</fullName>
    </recommendedName>
</protein>
<evidence type="ECO:0008006" key="3">
    <source>
        <dbReference type="Google" id="ProtNLM"/>
    </source>
</evidence>
<dbReference type="Pfam" id="PF04031">
    <property type="entry name" value="Las1"/>
    <property type="match status" value="1"/>
</dbReference>
<accession>A0A0D2MYX8</accession>
<dbReference type="STRING" id="945553.A0A0D2MYX8"/>
<dbReference type="GO" id="GO:0000460">
    <property type="term" value="P:maturation of 5.8S rRNA"/>
    <property type="evidence" value="ECO:0007669"/>
    <property type="project" value="TreeGrafter"/>
</dbReference>
<name>A0A0D2MYX8_HYPSF</name>
<sequence>MRLPRRVPWASLAELEQLCACIYTDEADLAAKVAAIHRLAAWRAITALPHALDSVHALLAAIVQDSAQPPAPAALAVRHAYAAAVIRLVNGLVDPLQAGAFARPITAIAQQLGLPAWLVELRHAATHEDLPSLELLREAARQAMAWLLHNYFLPTLHPVAAPAQEAAPLRPLAPLLVVYKGTMKLVTRDVSMAAQYRPRIVALLRDTERWLAECRVAASGAAGEGSSWHTAAALATEGDAKELWALDRLCDCLFEKGVLVPLSKKKRLYTSDPFLPSKASISYWEPLLRHVQGSHADLPYVLCRRIVAVLLDAVDERSDPSYYMYLASWVSWAVKTWSDNSPAYANLKKDTLTILMKGLGYNPSPVLKQSPTFTLLRCLTSGQEEFEAVTALLLRPPSQIPKTVWAPSDLEIMEARQAQLLSLSSIRSSDAAPPSPPISVDSPAAAISIPGWRLLQDQKDWRSCPIGVYVN</sequence>
<dbReference type="GO" id="GO:0030687">
    <property type="term" value="C:preribosome, large subunit precursor"/>
    <property type="evidence" value="ECO:0007669"/>
    <property type="project" value="TreeGrafter"/>
</dbReference>
<dbReference type="GO" id="GO:0004519">
    <property type="term" value="F:endonuclease activity"/>
    <property type="evidence" value="ECO:0007669"/>
    <property type="project" value="InterPro"/>
</dbReference>
<dbReference type="OMA" id="DLCLASW"/>
<reference evidence="2" key="1">
    <citation type="submission" date="2014-04" db="EMBL/GenBank/DDBJ databases">
        <title>Evolutionary Origins and Diversification of the Mycorrhizal Mutualists.</title>
        <authorList>
            <consortium name="DOE Joint Genome Institute"/>
            <consortium name="Mycorrhizal Genomics Consortium"/>
            <person name="Kohler A."/>
            <person name="Kuo A."/>
            <person name="Nagy L.G."/>
            <person name="Floudas D."/>
            <person name="Copeland A."/>
            <person name="Barry K.W."/>
            <person name="Cichocki N."/>
            <person name="Veneault-Fourrey C."/>
            <person name="LaButti K."/>
            <person name="Lindquist E.A."/>
            <person name="Lipzen A."/>
            <person name="Lundell T."/>
            <person name="Morin E."/>
            <person name="Murat C."/>
            <person name="Riley R."/>
            <person name="Ohm R."/>
            <person name="Sun H."/>
            <person name="Tunlid A."/>
            <person name="Henrissat B."/>
            <person name="Grigoriev I.V."/>
            <person name="Hibbett D.S."/>
            <person name="Martin F."/>
        </authorList>
    </citation>
    <scope>NUCLEOTIDE SEQUENCE [LARGE SCALE GENOMIC DNA]</scope>
    <source>
        <strain evidence="2">FD-334 SS-4</strain>
    </source>
</reference>
<keyword evidence="2" id="KW-1185">Reference proteome</keyword>
<evidence type="ECO:0000313" key="1">
    <source>
        <dbReference type="EMBL" id="KJA29303.1"/>
    </source>
</evidence>
<dbReference type="GO" id="GO:0090730">
    <property type="term" value="C:Las1 complex"/>
    <property type="evidence" value="ECO:0007669"/>
    <property type="project" value="InterPro"/>
</dbReference>
<dbReference type="Proteomes" id="UP000054270">
    <property type="component" value="Unassembled WGS sequence"/>
</dbReference>
<dbReference type="AlphaFoldDB" id="A0A0D2MYX8"/>
<dbReference type="OrthoDB" id="10263222at2759"/>
<dbReference type="EMBL" id="KN817519">
    <property type="protein sequence ID" value="KJA29303.1"/>
    <property type="molecule type" value="Genomic_DNA"/>
</dbReference>
<proteinExistence type="predicted"/>